<proteinExistence type="predicted"/>
<organism evidence="1 2">
    <name type="scientific">Funneliformis mosseae</name>
    <name type="common">Endomycorrhizal fungus</name>
    <name type="synonym">Glomus mosseae</name>
    <dbReference type="NCBI Taxonomy" id="27381"/>
    <lineage>
        <taxon>Eukaryota</taxon>
        <taxon>Fungi</taxon>
        <taxon>Fungi incertae sedis</taxon>
        <taxon>Mucoromycota</taxon>
        <taxon>Glomeromycotina</taxon>
        <taxon>Glomeromycetes</taxon>
        <taxon>Glomerales</taxon>
        <taxon>Glomeraceae</taxon>
        <taxon>Funneliformis</taxon>
    </lineage>
</organism>
<evidence type="ECO:0000313" key="1">
    <source>
        <dbReference type="EMBL" id="CAG8504739.1"/>
    </source>
</evidence>
<keyword evidence="2" id="KW-1185">Reference proteome</keyword>
<dbReference type="Proteomes" id="UP000789375">
    <property type="component" value="Unassembled WGS sequence"/>
</dbReference>
<evidence type="ECO:0000313" key="2">
    <source>
        <dbReference type="Proteomes" id="UP000789375"/>
    </source>
</evidence>
<dbReference type="AlphaFoldDB" id="A0A9N8ZRH2"/>
<name>A0A9N8ZRH2_FUNMO</name>
<protein>
    <submittedName>
        <fullName evidence="1">624_t:CDS:1</fullName>
    </submittedName>
</protein>
<reference evidence="1" key="1">
    <citation type="submission" date="2021-06" db="EMBL/GenBank/DDBJ databases">
        <authorList>
            <person name="Kallberg Y."/>
            <person name="Tangrot J."/>
            <person name="Rosling A."/>
        </authorList>
    </citation>
    <scope>NUCLEOTIDE SEQUENCE</scope>
    <source>
        <strain evidence="1">87-6 pot B 2015</strain>
    </source>
</reference>
<comment type="caution">
    <text evidence="1">The sequence shown here is derived from an EMBL/GenBank/DDBJ whole genome shotgun (WGS) entry which is preliminary data.</text>
</comment>
<gene>
    <name evidence="1" type="ORF">FMOSSE_LOCUS4225</name>
</gene>
<dbReference type="EMBL" id="CAJVPP010000696">
    <property type="protein sequence ID" value="CAG8504739.1"/>
    <property type="molecule type" value="Genomic_DNA"/>
</dbReference>
<sequence length="47" mass="5589">MKQWSYYIAIKVNSQNQQYQTTNSKFKLNLKSEKITEQNEGQSSRAF</sequence>
<accession>A0A9N8ZRH2</accession>